<gene>
    <name evidence="1" type="ORF">BG55_00600</name>
</gene>
<evidence type="ECO:0000313" key="1">
    <source>
        <dbReference type="EMBL" id="EXU77328.1"/>
    </source>
</evidence>
<comment type="caution">
    <text evidence="1">The sequence shown here is derived from an EMBL/GenBank/DDBJ whole genome shotgun (WGS) entry which is preliminary data.</text>
</comment>
<dbReference type="RefSeq" id="WP_034933079.1">
    <property type="nucleotide sequence ID" value="NZ_JFHN01000012.1"/>
</dbReference>
<dbReference type="AlphaFoldDB" id="A0A014ND49"/>
<organism evidence="1 2">
    <name type="scientific">Erwinia mallotivora</name>
    <dbReference type="NCBI Taxonomy" id="69222"/>
    <lineage>
        <taxon>Bacteria</taxon>
        <taxon>Pseudomonadati</taxon>
        <taxon>Pseudomonadota</taxon>
        <taxon>Gammaproteobacteria</taxon>
        <taxon>Enterobacterales</taxon>
        <taxon>Erwiniaceae</taxon>
        <taxon>Erwinia</taxon>
    </lineage>
</organism>
<sequence>MDMFKKIKIKYHINGEEITDTITPYDHNKYDQVIEFLVQKYVPTKLIESQLRQGERNQISKRNLIENGISEVSYYEDEDDVWVGIPDLNLKKV</sequence>
<accession>A0A014ND49</accession>
<proteinExistence type="predicted"/>
<name>A0A014ND49_9GAMM</name>
<keyword evidence="2" id="KW-1185">Reference proteome</keyword>
<evidence type="ECO:0000313" key="2">
    <source>
        <dbReference type="Proteomes" id="UP000019918"/>
    </source>
</evidence>
<dbReference type="EMBL" id="JFHN01000012">
    <property type="protein sequence ID" value="EXU77328.1"/>
    <property type="molecule type" value="Genomic_DNA"/>
</dbReference>
<dbReference type="OrthoDB" id="9891504at2"/>
<protein>
    <submittedName>
        <fullName evidence="1">Uncharacterized protein</fullName>
    </submittedName>
</protein>
<reference evidence="1 2" key="1">
    <citation type="submission" date="2014-02" db="EMBL/GenBank/DDBJ databases">
        <title>Draft genome of Erwinia mallotivora strain BT-MARDI, a papaya dieback pathogen.</title>
        <authorList>
            <person name="Redzuan R."/>
            <person name="Abu Bakar N."/>
            <person name="Badrun R."/>
            <person name="Mohd Raih M.F."/>
            <person name="Rozano L."/>
            <person name="Mat Amin N."/>
        </authorList>
    </citation>
    <scope>NUCLEOTIDE SEQUENCE [LARGE SCALE GENOMIC DNA]</scope>
    <source>
        <strain evidence="1 2">BT-MARDI</strain>
    </source>
</reference>
<dbReference type="Proteomes" id="UP000019918">
    <property type="component" value="Unassembled WGS sequence"/>
</dbReference>